<keyword evidence="2" id="KW-0040">ANK repeat</keyword>
<dbReference type="Gene3D" id="1.25.40.20">
    <property type="entry name" value="Ankyrin repeat-containing domain"/>
    <property type="match status" value="1"/>
</dbReference>
<evidence type="ECO:0000256" key="2">
    <source>
        <dbReference type="PROSITE-ProRule" id="PRU00023"/>
    </source>
</evidence>
<dbReference type="InterPro" id="IPR002110">
    <property type="entry name" value="Ankyrin_rpt"/>
</dbReference>
<dbReference type="AlphaFoldDB" id="A0A9P4Q734"/>
<gene>
    <name evidence="4" type="ORF">K431DRAFT_212208</name>
</gene>
<feature type="non-terminal residue" evidence="4">
    <location>
        <position position="681"/>
    </location>
</feature>
<dbReference type="SUPFAM" id="SSF48403">
    <property type="entry name" value="Ankyrin repeat"/>
    <property type="match status" value="1"/>
</dbReference>
<evidence type="ECO:0000256" key="1">
    <source>
        <dbReference type="ARBA" id="ARBA00022737"/>
    </source>
</evidence>
<dbReference type="EMBL" id="MU003812">
    <property type="protein sequence ID" value="KAF2719344.1"/>
    <property type="molecule type" value="Genomic_DNA"/>
</dbReference>
<dbReference type="PANTHER" id="PTHR10039">
    <property type="entry name" value="AMELOGENIN"/>
    <property type="match status" value="1"/>
</dbReference>
<dbReference type="SUPFAM" id="SSF52540">
    <property type="entry name" value="P-loop containing nucleoside triphosphate hydrolases"/>
    <property type="match status" value="1"/>
</dbReference>
<proteinExistence type="predicted"/>
<feature type="repeat" description="ANK" evidence="2">
    <location>
        <begin position="629"/>
        <end position="661"/>
    </location>
</feature>
<comment type="caution">
    <text evidence="4">The sequence shown here is derived from an EMBL/GenBank/DDBJ whole genome shotgun (WGS) entry which is preliminary data.</text>
</comment>
<dbReference type="Pfam" id="PF24883">
    <property type="entry name" value="NPHP3_N"/>
    <property type="match status" value="1"/>
</dbReference>
<dbReference type="InterPro" id="IPR027417">
    <property type="entry name" value="P-loop_NTPase"/>
</dbReference>
<dbReference type="Gene3D" id="3.40.50.300">
    <property type="entry name" value="P-loop containing nucleotide triphosphate hydrolases"/>
    <property type="match status" value="1"/>
</dbReference>
<keyword evidence="5" id="KW-1185">Reference proteome</keyword>
<reference evidence="4" key="1">
    <citation type="journal article" date="2020" name="Stud. Mycol.">
        <title>101 Dothideomycetes genomes: a test case for predicting lifestyles and emergence of pathogens.</title>
        <authorList>
            <person name="Haridas S."/>
            <person name="Albert R."/>
            <person name="Binder M."/>
            <person name="Bloem J."/>
            <person name="Labutti K."/>
            <person name="Salamov A."/>
            <person name="Andreopoulos B."/>
            <person name="Baker S."/>
            <person name="Barry K."/>
            <person name="Bills G."/>
            <person name="Bluhm B."/>
            <person name="Cannon C."/>
            <person name="Castanera R."/>
            <person name="Culley D."/>
            <person name="Daum C."/>
            <person name="Ezra D."/>
            <person name="Gonzalez J."/>
            <person name="Henrissat B."/>
            <person name="Kuo A."/>
            <person name="Liang C."/>
            <person name="Lipzen A."/>
            <person name="Lutzoni F."/>
            <person name="Magnuson J."/>
            <person name="Mondo S."/>
            <person name="Nolan M."/>
            <person name="Ohm R."/>
            <person name="Pangilinan J."/>
            <person name="Park H.-J."/>
            <person name="Ramirez L."/>
            <person name="Alfaro M."/>
            <person name="Sun H."/>
            <person name="Tritt A."/>
            <person name="Yoshinaga Y."/>
            <person name="Zwiers L.-H."/>
            <person name="Turgeon B."/>
            <person name="Goodwin S."/>
            <person name="Spatafora J."/>
            <person name="Crous P."/>
            <person name="Grigoriev I."/>
        </authorList>
    </citation>
    <scope>NUCLEOTIDE SEQUENCE</scope>
    <source>
        <strain evidence="4">CBS 116435</strain>
    </source>
</reference>
<feature type="repeat" description="ANK" evidence="2">
    <location>
        <begin position="563"/>
        <end position="595"/>
    </location>
</feature>
<feature type="domain" description="Nephrocystin 3-like N-terminal" evidence="3">
    <location>
        <begin position="35"/>
        <end position="198"/>
    </location>
</feature>
<keyword evidence="1" id="KW-0677">Repeat</keyword>
<dbReference type="Proteomes" id="UP000799441">
    <property type="component" value="Unassembled WGS sequence"/>
</dbReference>
<name>A0A9P4Q734_9PEZI</name>
<feature type="repeat" description="ANK" evidence="2">
    <location>
        <begin position="596"/>
        <end position="628"/>
    </location>
</feature>
<dbReference type="Pfam" id="PF12796">
    <property type="entry name" value="Ank_2"/>
    <property type="match status" value="1"/>
</dbReference>
<evidence type="ECO:0000313" key="5">
    <source>
        <dbReference type="Proteomes" id="UP000799441"/>
    </source>
</evidence>
<evidence type="ECO:0000259" key="3">
    <source>
        <dbReference type="Pfam" id="PF24883"/>
    </source>
</evidence>
<dbReference type="PROSITE" id="PS50297">
    <property type="entry name" value="ANK_REP_REGION"/>
    <property type="match status" value="1"/>
</dbReference>
<dbReference type="InterPro" id="IPR056884">
    <property type="entry name" value="NPHP3-like_N"/>
</dbReference>
<protein>
    <recommendedName>
        <fullName evidence="3">Nephrocystin 3-like N-terminal domain-containing protein</fullName>
    </recommendedName>
</protein>
<sequence>IALQRADRFRRITNWLSPPDPWINHESARQRHEPQTGTWLLSCDAYLNWKSASGSHLWMYGKAGCGKTLLCSTATEDVKAHCENAANAGYVVFYFSFSDDRKQHYEDLLLSLVIQLGWKEPGLSMLQQAYEKPNQNKPGQDDLEKILFSCIGSYDELFVILDALDECPEDSDVRQNMLAWLARLKQRAPQVKILATSRELPDIRASMVVIDAVPLSIATHSVDADIRRYTAMQLSRDHRLSRLDQTTKVLIEETISVKADGMFRWAYCQLQELKKLKSTRPRFVKEALYSLPTTLDETYERILIGIEEGLRIDALVLLRWLAYAKSPLSLSELVDATVIDLAGKGNVQVEDRPGLDDPLEILSGLVTIVGSERNEDDLDYVEGVRQDASGSENEKTELTRPRQQIAGATKVKLAHFSVKEYLESKRILESSAKDFHLENTREHRMLSQSCLVYLMHYSSCDEKLSTKQDLIRFPLLRYAAESWFYHSALQGDVQPTRETDLLCAKATLRDWLQVCQPDRTWEKGFGYLGEIGSSLYYASFLGLEQVVGKLLSTRADVHAQGGQYGNALQAASFGGHEKVVQMLMDAGADVHAQGGQFGNALQAASSEGHEKVVQMLIDAGAGVHAQGGHFDNALHAASFRGYKKVVQMLIDAGADAHAQGGYFGNALQAASSGGHEKVVQM</sequence>
<accession>A0A9P4Q734</accession>
<dbReference type="PANTHER" id="PTHR10039:SF16">
    <property type="entry name" value="GPI INOSITOL-DEACYLASE"/>
    <property type="match status" value="1"/>
</dbReference>
<organism evidence="4 5">
    <name type="scientific">Polychaeton citri CBS 116435</name>
    <dbReference type="NCBI Taxonomy" id="1314669"/>
    <lineage>
        <taxon>Eukaryota</taxon>
        <taxon>Fungi</taxon>
        <taxon>Dikarya</taxon>
        <taxon>Ascomycota</taxon>
        <taxon>Pezizomycotina</taxon>
        <taxon>Dothideomycetes</taxon>
        <taxon>Dothideomycetidae</taxon>
        <taxon>Capnodiales</taxon>
        <taxon>Capnodiaceae</taxon>
        <taxon>Polychaeton</taxon>
    </lineage>
</organism>
<dbReference type="SMART" id="SM00248">
    <property type="entry name" value="ANK"/>
    <property type="match status" value="4"/>
</dbReference>
<dbReference type="InterPro" id="IPR036770">
    <property type="entry name" value="Ankyrin_rpt-contain_sf"/>
</dbReference>
<feature type="non-terminal residue" evidence="4">
    <location>
        <position position="1"/>
    </location>
</feature>
<dbReference type="PROSITE" id="PS50088">
    <property type="entry name" value="ANK_REPEAT"/>
    <property type="match status" value="3"/>
</dbReference>
<evidence type="ECO:0000313" key="4">
    <source>
        <dbReference type="EMBL" id="KAF2719344.1"/>
    </source>
</evidence>
<dbReference type="OrthoDB" id="1577640at2759"/>
<dbReference type="Pfam" id="PF13637">
    <property type="entry name" value="Ank_4"/>
    <property type="match status" value="1"/>
</dbReference>